<dbReference type="Proteomes" id="UP000765509">
    <property type="component" value="Unassembled WGS sequence"/>
</dbReference>
<comment type="caution">
    <text evidence="2">The sequence shown here is derived from an EMBL/GenBank/DDBJ whole genome shotgun (WGS) entry which is preliminary data.</text>
</comment>
<keyword evidence="3" id="KW-1185">Reference proteome</keyword>
<accession>A0A9Q3K8P3</accession>
<evidence type="ECO:0000256" key="1">
    <source>
        <dbReference type="SAM" id="MobiDB-lite"/>
    </source>
</evidence>
<dbReference type="EMBL" id="AVOT02099368">
    <property type="protein sequence ID" value="MBW0576878.1"/>
    <property type="molecule type" value="Genomic_DNA"/>
</dbReference>
<evidence type="ECO:0000313" key="2">
    <source>
        <dbReference type="EMBL" id="MBW0576878.1"/>
    </source>
</evidence>
<feature type="region of interest" description="Disordered" evidence="1">
    <location>
        <begin position="1"/>
        <end position="24"/>
    </location>
</feature>
<dbReference type="AlphaFoldDB" id="A0A9Q3K8P3"/>
<proteinExistence type="predicted"/>
<protein>
    <submittedName>
        <fullName evidence="2">Uncharacterized protein</fullName>
    </submittedName>
</protein>
<name>A0A9Q3K8P3_9BASI</name>
<evidence type="ECO:0000313" key="3">
    <source>
        <dbReference type="Proteomes" id="UP000765509"/>
    </source>
</evidence>
<organism evidence="2 3">
    <name type="scientific">Austropuccinia psidii MF-1</name>
    <dbReference type="NCBI Taxonomy" id="1389203"/>
    <lineage>
        <taxon>Eukaryota</taxon>
        <taxon>Fungi</taxon>
        <taxon>Dikarya</taxon>
        <taxon>Basidiomycota</taxon>
        <taxon>Pucciniomycotina</taxon>
        <taxon>Pucciniomycetes</taxon>
        <taxon>Pucciniales</taxon>
        <taxon>Sphaerophragmiaceae</taxon>
        <taxon>Austropuccinia</taxon>
    </lineage>
</organism>
<sequence>MSMKNLLHPISENSDQDDILPMSSDENLSFNISNPIITTQNQDQLEVDQDDNDHITEVEKIPFTLKEVTVGCNQINYTISNKPASEKDPIWKSHLKELLKLNNYLRLSKEANKVHKSLNDIFLPFS</sequence>
<gene>
    <name evidence="2" type="ORF">O181_116593</name>
</gene>
<reference evidence="2" key="1">
    <citation type="submission" date="2021-03" db="EMBL/GenBank/DDBJ databases">
        <title>Draft genome sequence of rust myrtle Austropuccinia psidii MF-1, a brazilian biotype.</title>
        <authorList>
            <person name="Quecine M.C."/>
            <person name="Pachon D.M.R."/>
            <person name="Bonatelli M.L."/>
            <person name="Correr F.H."/>
            <person name="Franceschini L.M."/>
            <person name="Leite T.F."/>
            <person name="Margarido G.R.A."/>
            <person name="Almeida C.A."/>
            <person name="Ferrarezi J.A."/>
            <person name="Labate C.A."/>
        </authorList>
    </citation>
    <scope>NUCLEOTIDE SEQUENCE</scope>
    <source>
        <strain evidence="2">MF-1</strain>
    </source>
</reference>